<reference evidence="1 2" key="1">
    <citation type="submission" date="2017-05" db="EMBL/GenBank/DDBJ databases">
        <authorList>
            <person name="Song R."/>
            <person name="Chenine A.L."/>
            <person name="Ruprecht R.M."/>
        </authorList>
    </citation>
    <scope>NUCLEOTIDE SEQUENCE [LARGE SCALE GENOMIC DNA]</scope>
    <source>
        <strain evidence="1 2">CECT 8663</strain>
    </source>
</reference>
<sequence length="101" mass="11464">MLKEQTKPQFPKPLTPIDKIYVDSGELTRLYRLWGESVVARVTAKVQEKGGGPIGIGFLNSAEFKLICEMLDWNPDWARTQLEPFAGTNRKQAACQSIRRQ</sequence>
<evidence type="ECO:0000313" key="1">
    <source>
        <dbReference type="EMBL" id="SMX38690.1"/>
    </source>
</evidence>
<name>A0A238K712_9RHOB</name>
<dbReference type="EMBL" id="FXYH01000004">
    <property type="protein sequence ID" value="SMX38690.1"/>
    <property type="molecule type" value="Genomic_DNA"/>
</dbReference>
<keyword evidence="2" id="KW-1185">Reference proteome</keyword>
<dbReference type="RefSeq" id="WP_097804001.1">
    <property type="nucleotide sequence ID" value="NZ_FXYH01000004.1"/>
</dbReference>
<organism evidence="1 2">
    <name type="scientific">Pelagimonas varians</name>
    <dbReference type="NCBI Taxonomy" id="696760"/>
    <lineage>
        <taxon>Bacteria</taxon>
        <taxon>Pseudomonadati</taxon>
        <taxon>Pseudomonadota</taxon>
        <taxon>Alphaproteobacteria</taxon>
        <taxon>Rhodobacterales</taxon>
        <taxon>Roseobacteraceae</taxon>
        <taxon>Pelagimonas</taxon>
    </lineage>
</organism>
<protein>
    <submittedName>
        <fullName evidence="1">Uncharacterized protein</fullName>
    </submittedName>
</protein>
<gene>
    <name evidence="1" type="ORF">PEV8663_01492</name>
</gene>
<proteinExistence type="predicted"/>
<accession>A0A238K712</accession>
<evidence type="ECO:0000313" key="2">
    <source>
        <dbReference type="Proteomes" id="UP000220836"/>
    </source>
</evidence>
<dbReference type="AlphaFoldDB" id="A0A238K712"/>
<dbReference type="Proteomes" id="UP000220836">
    <property type="component" value="Unassembled WGS sequence"/>
</dbReference>